<accession>A0AAE7NTL5</accession>
<name>A0AAE7NTL5_9BRAD</name>
<dbReference type="EMBL" id="CP030050">
    <property type="protein sequence ID" value="QOZ69318.1"/>
    <property type="molecule type" value="Genomic_DNA"/>
</dbReference>
<reference evidence="2 3" key="1">
    <citation type="submission" date="2018-06" db="EMBL/GenBank/DDBJ databases">
        <title>Comparative genomics of Bradyrhizobium nodulating Arachidis hypogaea.</title>
        <authorList>
            <person name="Li Y."/>
        </authorList>
    </citation>
    <scope>NUCLEOTIDE SEQUENCE [LARGE SCALE GENOMIC DNA]</scope>
    <source>
        <strain evidence="2 3">CCBAU 051107</strain>
    </source>
</reference>
<feature type="compositionally biased region" description="Basic and acidic residues" evidence="1">
    <location>
        <begin position="13"/>
        <end position="40"/>
    </location>
</feature>
<feature type="region of interest" description="Disordered" evidence="1">
    <location>
        <begin position="1"/>
        <end position="91"/>
    </location>
</feature>
<dbReference type="Proteomes" id="UP000594015">
    <property type="component" value="Chromosome"/>
</dbReference>
<evidence type="ECO:0000313" key="3">
    <source>
        <dbReference type="Proteomes" id="UP000594015"/>
    </source>
</evidence>
<dbReference type="AlphaFoldDB" id="A0AAE7NTL5"/>
<organism evidence="2 3">
    <name type="scientific">Bradyrhizobium arachidis</name>
    <dbReference type="NCBI Taxonomy" id="858423"/>
    <lineage>
        <taxon>Bacteria</taxon>
        <taxon>Pseudomonadati</taxon>
        <taxon>Pseudomonadota</taxon>
        <taxon>Alphaproteobacteria</taxon>
        <taxon>Hyphomicrobiales</taxon>
        <taxon>Nitrobacteraceae</taxon>
        <taxon>Bradyrhizobium</taxon>
    </lineage>
</organism>
<sequence length="91" mass="10770">MEQRHGSRQTQSLEERLVQEANRLREEKPLRRGPEREQLLRKARQAETGSHMSEGLRSPSKVRQKARTDLENAKRFRQGRRSFTDGRSSRQ</sequence>
<gene>
    <name evidence="2" type="ORF">WN72_25630</name>
</gene>
<protein>
    <submittedName>
        <fullName evidence="2">Uncharacterized protein</fullName>
    </submittedName>
</protein>
<evidence type="ECO:0000256" key="1">
    <source>
        <dbReference type="SAM" id="MobiDB-lite"/>
    </source>
</evidence>
<feature type="compositionally biased region" description="Basic and acidic residues" evidence="1">
    <location>
        <begin position="82"/>
        <end position="91"/>
    </location>
</feature>
<proteinExistence type="predicted"/>
<dbReference type="KEGG" id="barh:WN72_25630"/>
<evidence type="ECO:0000313" key="2">
    <source>
        <dbReference type="EMBL" id="QOZ69318.1"/>
    </source>
</evidence>